<sequence>MKKIILLLALGFFMDYCSPEQEPIAPELLYPSDLTGVSVDSLKSLASHRIEMIRDKPHERYQIRELFYDEFGHGHFSRFGFGNSELAFLHWEERGVLHPPNSNPAGSPWWSEVNLQFIYWSELAALIHLAGWEEENLTDLEIQVQHWLDFIEEPSSKHWYKAHNSSIISGYHKYAELAHEEIHPEQVFINMVLYRLLYAQAMVEAEHFAFGRLGEFLANPRGFAVNFIVNDHFFYPSSYPLSKEEQDIILGRKHSVGELEVHFLDDVLILPHADELYETASKINNTPELMSFIDDGKPVYPFIQ</sequence>
<dbReference type="EMBL" id="JAKLWS010000003">
    <property type="protein sequence ID" value="MCG2587603.1"/>
    <property type="molecule type" value="Genomic_DNA"/>
</dbReference>
<organism evidence="1 2">
    <name type="scientific">Rhodohalobacter sulfatireducens</name>
    <dbReference type="NCBI Taxonomy" id="2911366"/>
    <lineage>
        <taxon>Bacteria</taxon>
        <taxon>Pseudomonadati</taxon>
        <taxon>Balneolota</taxon>
        <taxon>Balneolia</taxon>
        <taxon>Balneolales</taxon>
        <taxon>Balneolaceae</taxon>
        <taxon>Rhodohalobacter</taxon>
    </lineage>
</organism>
<gene>
    <name evidence="1" type="ORF">L6773_03430</name>
</gene>
<name>A0ABS9K9U5_9BACT</name>
<reference evidence="1" key="2">
    <citation type="submission" date="2024-05" db="EMBL/GenBank/DDBJ databases">
        <title>Rhodohalobacter halophilus gen. nov., sp. nov., a moderately halophilic member of the family Balneolaceae.</title>
        <authorList>
            <person name="Xia J."/>
        </authorList>
    </citation>
    <scope>NUCLEOTIDE SEQUENCE</scope>
    <source>
        <strain evidence="1">WB101</strain>
    </source>
</reference>
<evidence type="ECO:0000313" key="1">
    <source>
        <dbReference type="EMBL" id="MCG2587603.1"/>
    </source>
</evidence>
<accession>A0ABS9K9U5</accession>
<evidence type="ECO:0008006" key="3">
    <source>
        <dbReference type="Google" id="ProtNLM"/>
    </source>
</evidence>
<dbReference type="Proteomes" id="UP001165366">
    <property type="component" value="Unassembled WGS sequence"/>
</dbReference>
<dbReference type="RefSeq" id="WP_237852447.1">
    <property type="nucleotide sequence ID" value="NZ_JAKLWS010000003.1"/>
</dbReference>
<proteinExistence type="predicted"/>
<comment type="caution">
    <text evidence="1">The sequence shown here is derived from an EMBL/GenBank/DDBJ whole genome shotgun (WGS) entry which is preliminary data.</text>
</comment>
<protein>
    <recommendedName>
        <fullName evidence="3">Heparin-sulfate lyase N-terminal domain-containing protein</fullName>
    </recommendedName>
</protein>
<evidence type="ECO:0000313" key="2">
    <source>
        <dbReference type="Proteomes" id="UP001165366"/>
    </source>
</evidence>
<keyword evidence="2" id="KW-1185">Reference proteome</keyword>
<reference evidence="1" key="1">
    <citation type="submission" date="2022-01" db="EMBL/GenBank/DDBJ databases">
        <authorList>
            <person name="Wang Y."/>
        </authorList>
    </citation>
    <scope>NUCLEOTIDE SEQUENCE</scope>
    <source>
        <strain evidence="1">WB101</strain>
    </source>
</reference>